<evidence type="ECO:0000313" key="9">
    <source>
        <dbReference type="Proteomes" id="UP000031668"/>
    </source>
</evidence>
<feature type="DNA-binding region" description="Homeobox" evidence="4">
    <location>
        <begin position="131"/>
        <end position="190"/>
    </location>
</feature>
<feature type="compositionally biased region" description="Pro residues" evidence="6">
    <location>
        <begin position="45"/>
        <end position="57"/>
    </location>
</feature>
<evidence type="ECO:0000256" key="4">
    <source>
        <dbReference type="PROSITE-ProRule" id="PRU00108"/>
    </source>
</evidence>
<evidence type="ECO:0000256" key="5">
    <source>
        <dbReference type="RuleBase" id="RU000682"/>
    </source>
</evidence>
<dbReference type="PROSITE" id="PS50071">
    <property type="entry name" value="HOMEOBOX_2"/>
    <property type="match status" value="1"/>
</dbReference>
<comment type="subcellular location">
    <subcellularLocation>
        <location evidence="4 5">Nucleus</location>
    </subcellularLocation>
</comment>
<organism evidence="8 9">
    <name type="scientific">Thelohanellus kitauei</name>
    <name type="common">Myxosporean</name>
    <dbReference type="NCBI Taxonomy" id="669202"/>
    <lineage>
        <taxon>Eukaryota</taxon>
        <taxon>Metazoa</taxon>
        <taxon>Cnidaria</taxon>
        <taxon>Myxozoa</taxon>
        <taxon>Myxosporea</taxon>
        <taxon>Bivalvulida</taxon>
        <taxon>Platysporina</taxon>
        <taxon>Myxobolidae</taxon>
        <taxon>Thelohanellus</taxon>
    </lineage>
</organism>
<evidence type="ECO:0000256" key="3">
    <source>
        <dbReference type="ARBA" id="ARBA00023242"/>
    </source>
</evidence>
<feature type="region of interest" description="Disordered" evidence="6">
    <location>
        <begin position="105"/>
        <end position="140"/>
    </location>
</feature>
<dbReference type="PANTHER" id="PTHR45664">
    <property type="entry name" value="PROTEIN ZERKNUELLT 1-RELATED"/>
    <property type="match status" value="1"/>
</dbReference>
<feature type="region of interest" description="Disordered" evidence="6">
    <location>
        <begin position="30"/>
        <end position="61"/>
    </location>
</feature>
<dbReference type="SUPFAM" id="SSF46689">
    <property type="entry name" value="Homeodomain-like"/>
    <property type="match status" value="1"/>
</dbReference>
<keyword evidence="2 4" id="KW-0371">Homeobox</keyword>
<gene>
    <name evidence="8" type="ORF">RF11_04816</name>
</gene>
<name>A0A0C2N0Z2_THEKT</name>
<accession>A0A0C2N0Z2</accession>
<dbReference type="Proteomes" id="UP000031668">
    <property type="component" value="Unassembled WGS sequence"/>
</dbReference>
<evidence type="ECO:0000313" key="8">
    <source>
        <dbReference type="EMBL" id="KII73266.1"/>
    </source>
</evidence>
<evidence type="ECO:0000256" key="6">
    <source>
        <dbReference type="SAM" id="MobiDB-lite"/>
    </source>
</evidence>
<dbReference type="Pfam" id="PF00046">
    <property type="entry name" value="Homeodomain"/>
    <property type="match status" value="1"/>
</dbReference>
<dbReference type="OrthoDB" id="6159439at2759"/>
<keyword evidence="3 4" id="KW-0539">Nucleus</keyword>
<dbReference type="GO" id="GO:0000978">
    <property type="term" value="F:RNA polymerase II cis-regulatory region sequence-specific DNA binding"/>
    <property type="evidence" value="ECO:0007669"/>
    <property type="project" value="TreeGrafter"/>
</dbReference>
<evidence type="ECO:0000256" key="2">
    <source>
        <dbReference type="ARBA" id="ARBA00023155"/>
    </source>
</evidence>
<comment type="caution">
    <text evidence="8">The sequence shown here is derived from an EMBL/GenBank/DDBJ whole genome shotgun (WGS) entry which is preliminary data.</text>
</comment>
<dbReference type="Gene3D" id="1.10.10.60">
    <property type="entry name" value="Homeodomain-like"/>
    <property type="match status" value="1"/>
</dbReference>
<dbReference type="InterPro" id="IPR001356">
    <property type="entry name" value="HD"/>
</dbReference>
<evidence type="ECO:0000256" key="1">
    <source>
        <dbReference type="ARBA" id="ARBA00023125"/>
    </source>
</evidence>
<feature type="domain" description="Homeobox" evidence="7">
    <location>
        <begin position="129"/>
        <end position="189"/>
    </location>
</feature>
<protein>
    <submittedName>
        <fullName evidence="8">Homeobox protein Hox-B13a</fullName>
    </submittedName>
</protein>
<sequence>MTNVIFVNDKTNLPAFLYIQSQLSDSVNVSLPQPTRDIHNGPNNFSPPPPPPSPPFEPPHRVMANRLHHQNPPYVSNRPERVQNHSTDALNYMGNGKAIFNFGNDRGLNGHPLPNMPPPDIGNHSGGSQTARRKRSSYTKDQLNILEKEFAIGPFINKTRRKELSTELNIPEKQIMIWFQNRRMKKNKDLRPPTE</sequence>
<dbReference type="SMART" id="SM00389">
    <property type="entry name" value="HOX"/>
    <property type="match status" value="1"/>
</dbReference>
<dbReference type="EMBL" id="JWZT01000915">
    <property type="protein sequence ID" value="KII73266.1"/>
    <property type="molecule type" value="Genomic_DNA"/>
</dbReference>
<keyword evidence="9" id="KW-1185">Reference proteome</keyword>
<dbReference type="GO" id="GO:0009893">
    <property type="term" value="P:positive regulation of metabolic process"/>
    <property type="evidence" value="ECO:0007669"/>
    <property type="project" value="UniProtKB-ARBA"/>
</dbReference>
<dbReference type="GO" id="GO:0000981">
    <property type="term" value="F:DNA-binding transcription factor activity, RNA polymerase II-specific"/>
    <property type="evidence" value="ECO:0007669"/>
    <property type="project" value="TreeGrafter"/>
</dbReference>
<dbReference type="InterPro" id="IPR009057">
    <property type="entry name" value="Homeodomain-like_sf"/>
</dbReference>
<dbReference type="PANTHER" id="PTHR45664:SF12">
    <property type="entry name" value="PANCREAS_DUODENUM HOMEOBOX PROTEIN 1"/>
    <property type="match status" value="1"/>
</dbReference>
<dbReference type="CDD" id="cd00086">
    <property type="entry name" value="homeodomain"/>
    <property type="match status" value="1"/>
</dbReference>
<dbReference type="GO" id="GO:0005634">
    <property type="term" value="C:nucleus"/>
    <property type="evidence" value="ECO:0007669"/>
    <property type="project" value="UniProtKB-SubCell"/>
</dbReference>
<keyword evidence="1 4" id="KW-0238">DNA-binding</keyword>
<proteinExistence type="predicted"/>
<dbReference type="AlphaFoldDB" id="A0A0C2N0Z2"/>
<reference evidence="8 9" key="1">
    <citation type="journal article" date="2014" name="Genome Biol. Evol.">
        <title>The genome of the myxosporean Thelohanellus kitauei shows adaptations to nutrient acquisition within its fish host.</title>
        <authorList>
            <person name="Yang Y."/>
            <person name="Xiong J."/>
            <person name="Zhou Z."/>
            <person name="Huo F."/>
            <person name="Miao W."/>
            <person name="Ran C."/>
            <person name="Liu Y."/>
            <person name="Zhang J."/>
            <person name="Feng J."/>
            <person name="Wang M."/>
            <person name="Wang M."/>
            <person name="Wang L."/>
            <person name="Yao B."/>
        </authorList>
    </citation>
    <scope>NUCLEOTIDE SEQUENCE [LARGE SCALE GENOMIC DNA]</scope>
    <source>
        <strain evidence="8">Wuqing</strain>
    </source>
</reference>
<evidence type="ECO:0000259" key="7">
    <source>
        <dbReference type="PROSITE" id="PS50071"/>
    </source>
</evidence>